<dbReference type="GO" id="GO:0005829">
    <property type="term" value="C:cytosol"/>
    <property type="evidence" value="ECO:0007669"/>
    <property type="project" value="TreeGrafter"/>
</dbReference>
<dbReference type="CDD" id="cd12172">
    <property type="entry name" value="PGDH_like_2"/>
    <property type="match status" value="1"/>
</dbReference>
<dbReference type="Pfam" id="PF02826">
    <property type="entry name" value="2-Hacid_dh_C"/>
    <property type="match status" value="1"/>
</dbReference>
<evidence type="ECO:0000313" key="5">
    <source>
        <dbReference type="EMBL" id="KJU82091.1"/>
    </source>
</evidence>
<comment type="caution">
    <text evidence="5">The sequence shown here is derived from an EMBL/GenBank/DDBJ whole genome shotgun (WGS) entry which is preliminary data.</text>
</comment>
<dbReference type="GO" id="GO:0016618">
    <property type="term" value="F:hydroxypyruvate reductase [NAD(P)H] activity"/>
    <property type="evidence" value="ECO:0007669"/>
    <property type="project" value="TreeGrafter"/>
</dbReference>
<dbReference type="InterPro" id="IPR006140">
    <property type="entry name" value="D-isomer_DH_NAD-bd"/>
</dbReference>
<evidence type="ECO:0000256" key="1">
    <source>
        <dbReference type="ARBA" id="ARBA00023002"/>
    </source>
</evidence>
<dbReference type="PATRIC" id="fig|29290.4.peg.7590"/>
<feature type="domain" description="D-isomer specific 2-hydroxyacid dehydrogenase NAD-binding" evidence="4">
    <location>
        <begin position="112"/>
        <end position="282"/>
    </location>
</feature>
<dbReference type="SUPFAM" id="SSF51735">
    <property type="entry name" value="NAD(P)-binding Rossmann-fold domains"/>
    <property type="match status" value="1"/>
</dbReference>
<evidence type="ECO:0000259" key="3">
    <source>
        <dbReference type="Pfam" id="PF00389"/>
    </source>
</evidence>
<dbReference type="SUPFAM" id="SSF52283">
    <property type="entry name" value="Formate/glycerate dehydrogenase catalytic domain-like"/>
    <property type="match status" value="1"/>
</dbReference>
<protein>
    <submittedName>
        <fullName evidence="5">NAD-binding D-isomer specific 2-hydroxyacid dehydrogenase</fullName>
    </submittedName>
</protein>
<feature type="domain" description="D-isomer specific 2-hydroxyacid dehydrogenase catalytic" evidence="3">
    <location>
        <begin position="14"/>
        <end position="302"/>
    </location>
</feature>
<comment type="similarity">
    <text evidence="2">Belongs to the D-isomer specific 2-hydroxyacid dehydrogenase family.</text>
</comment>
<reference evidence="5 6" key="1">
    <citation type="submission" date="2015-02" db="EMBL/GenBank/DDBJ databases">
        <title>Single-cell genomics of uncultivated deep-branching MTB reveals a conserved set of magnetosome genes.</title>
        <authorList>
            <person name="Kolinko S."/>
            <person name="Richter M."/>
            <person name="Glockner F.O."/>
            <person name="Brachmann A."/>
            <person name="Schuler D."/>
        </authorList>
    </citation>
    <scope>NUCLEOTIDE SEQUENCE [LARGE SCALE GENOMIC DNA]</scope>
    <source>
        <strain evidence="5">TM-1</strain>
    </source>
</reference>
<organism evidence="5 6">
    <name type="scientific">Candidatus Magnetobacterium bavaricum</name>
    <dbReference type="NCBI Taxonomy" id="29290"/>
    <lineage>
        <taxon>Bacteria</taxon>
        <taxon>Pseudomonadati</taxon>
        <taxon>Nitrospirota</taxon>
        <taxon>Thermodesulfovibrionia</taxon>
        <taxon>Thermodesulfovibrionales</taxon>
        <taxon>Candidatus Magnetobacteriaceae</taxon>
        <taxon>Candidatus Magnetobacterium</taxon>
    </lineage>
</organism>
<dbReference type="EMBL" id="LACI01002428">
    <property type="protein sequence ID" value="KJU82091.1"/>
    <property type="molecule type" value="Genomic_DNA"/>
</dbReference>
<dbReference type="AlphaFoldDB" id="A0A0F3GJL9"/>
<evidence type="ECO:0000259" key="4">
    <source>
        <dbReference type="Pfam" id="PF02826"/>
    </source>
</evidence>
<proteinExistence type="inferred from homology"/>
<accession>A0A0F3GJL9</accession>
<keyword evidence="1 2" id="KW-0560">Oxidoreductase</keyword>
<dbReference type="InterPro" id="IPR006139">
    <property type="entry name" value="D-isomer_2_OHA_DH_cat_dom"/>
</dbReference>
<dbReference type="Proteomes" id="UP000033423">
    <property type="component" value="Unassembled WGS sequence"/>
</dbReference>
<evidence type="ECO:0000256" key="2">
    <source>
        <dbReference type="RuleBase" id="RU003719"/>
    </source>
</evidence>
<dbReference type="InterPro" id="IPR036291">
    <property type="entry name" value="NAD(P)-bd_dom_sf"/>
</dbReference>
<dbReference type="InterPro" id="IPR050223">
    <property type="entry name" value="D-isomer_2-hydroxyacid_DH"/>
</dbReference>
<dbReference type="GO" id="GO:0051287">
    <property type="term" value="F:NAD binding"/>
    <property type="evidence" value="ECO:0007669"/>
    <property type="project" value="InterPro"/>
</dbReference>
<name>A0A0F3GJL9_9BACT</name>
<dbReference type="Gene3D" id="3.40.50.720">
    <property type="entry name" value="NAD(P)-binding Rossmann-like Domain"/>
    <property type="match status" value="2"/>
</dbReference>
<keyword evidence="6" id="KW-1185">Reference proteome</keyword>
<dbReference type="PANTHER" id="PTHR10996">
    <property type="entry name" value="2-HYDROXYACID DEHYDROGENASE-RELATED"/>
    <property type="match status" value="1"/>
</dbReference>
<dbReference type="PANTHER" id="PTHR10996:SF283">
    <property type="entry name" value="GLYOXYLATE_HYDROXYPYRUVATE REDUCTASE B"/>
    <property type="match status" value="1"/>
</dbReference>
<sequence>MSKVFIATTSFAKYDEKPVKLLEAKGLDISYNPHGRKLTADEIAGFISDADYLIAGTEPLTSNVLESAGRLKIISRCGVGIDNVDIDTATRLGIKVFNTPFGPTMAVAELTVGLIIDLLRKITLMNGELKSGIWKKQMGNLLNGKNVGIIGFGKIGREVAALLQGFDCYLRYYDIVNESSVESTLIAERVELNKLLSVSEIITIHISGSWNKPLIGRAECDIIKKGAWLINVSRGGVVDEGAIYDALNNGHLSGAALDVFEKEPYNGPLMNLSNVIMTPHVGSYAIEARIEMELQAVRNLIDGI</sequence>
<evidence type="ECO:0000313" key="6">
    <source>
        <dbReference type="Proteomes" id="UP000033423"/>
    </source>
</evidence>
<dbReference type="Pfam" id="PF00389">
    <property type="entry name" value="2-Hacid_dh"/>
    <property type="match status" value="1"/>
</dbReference>
<dbReference type="GO" id="GO:0030267">
    <property type="term" value="F:glyoxylate reductase (NADPH) activity"/>
    <property type="evidence" value="ECO:0007669"/>
    <property type="project" value="TreeGrafter"/>
</dbReference>
<gene>
    <name evidence="5" type="ORF">MBAV_005746</name>
</gene>
<dbReference type="InterPro" id="IPR029752">
    <property type="entry name" value="D-isomer_DH_CS1"/>
</dbReference>
<dbReference type="PROSITE" id="PS00065">
    <property type="entry name" value="D_2_HYDROXYACID_DH_1"/>
    <property type="match status" value="1"/>
</dbReference>